<protein>
    <submittedName>
        <fullName evidence="3">Glycoprotein</fullName>
    </submittedName>
</protein>
<evidence type="ECO:0000256" key="2">
    <source>
        <dbReference type="SAM" id="Phobius"/>
    </source>
</evidence>
<evidence type="ECO:0000313" key="4">
    <source>
        <dbReference type="EMBL" id="CAC85004.1"/>
    </source>
</evidence>
<evidence type="ECO:0000313" key="3">
    <source>
        <dbReference type="EMBL" id="CAC84998.1"/>
    </source>
</evidence>
<accession>Q805J9</accession>
<name>Q805J9_SHV2</name>
<feature type="compositionally biased region" description="Low complexity" evidence="1">
    <location>
        <begin position="113"/>
        <end position="131"/>
    </location>
</feature>
<evidence type="ECO:0000256" key="1">
    <source>
        <dbReference type="SAM" id="MobiDB-lite"/>
    </source>
</evidence>
<sequence>MKAQALLLCSLVLLAQSTDVDDEGSGEVFPQKVSSSVSITASLATTMLTSVTNKTTQNVSVTTINSLSTSPMHNTTSNTSYSQTTPYSQTSLSSSILISTPQMLNSTPNKPLSSTKLTTKSQSSSHSTRTTEQAAKNLTTSKLATSFSSTYMTTSDQSYSNNTANKILLNTTYIYLSTLSKITKLFMQEQNKTTQEPFELITPSSTERDSSTLSKHTNKLKPFKHKIQPTVNMQRTWIYPLTGIVSIVLLLIIMSCIHCYIRRFDEHFE</sequence>
<feature type="transmembrane region" description="Helical" evidence="2">
    <location>
        <begin position="237"/>
        <end position="261"/>
    </location>
</feature>
<keyword evidence="2" id="KW-0812">Transmembrane</keyword>
<feature type="compositionally biased region" description="Polar residues" evidence="1">
    <location>
        <begin position="103"/>
        <end position="112"/>
    </location>
</feature>
<keyword evidence="2" id="KW-1133">Transmembrane helix</keyword>
<feature type="region of interest" description="Disordered" evidence="1">
    <location>
        <begin position="67"/>
        <end position="86"/>
    </location>
</feature>
<reference evidence="3" key="1">
    <citation type="journal article" date="2003" name="Virology">
        <title>The genome of herpesvirus saimiri C488 which is capable of transforming human T cells.</title>
        <authorList>
            <person name="Ensser A."/>
            <person name="Thurau M."/>
            <person name="Wittmann S."/>
            <person name="Fickenscher H."/>
        </authorList>
    </citation>
    <scope>NUCLEOTIDE SEQUENCE</scope>
    <source>
        <strain evidence="3">A5747</strain>
        <strain evidence="4">A6051</strain>
    </source>
</reference>
<proteinExistence type="predicted"/>
<organismHost>
    <name type="scientific">Saimiri sciureus</name>
    <name type="common">Common squirrel monkey</name>
    <dbReference type="NCBI Taxonomy" id="9521"/>
</organismHost>
<feature type="compositionally biased region" description="Low complexity" evidence="1">
    <location>
        <begin position="74"/>
        <end position="86"/>
    </location>
</feature>
<organism evidence="3">
    <name type="scientific">Saimiriine herpesvirus 2</name>
    <name type="common">SaHV-2</name>
    <name type="synonym">Herpesvirus saimiri</name>
    <dbReference type="NCBI Taxonomy" id="10381"/>
    <lineage>
        <taxon>Viruses</taxon>
        <taxon>Duplodnaviria</taxon>
        <taxon>Heunggongvirae</taxon>
        <taxon>Peploviricota</taxon>
        <taxon>Herviviricetes</taxon>
        <taxon>Herpesvirales</taxon>
        <taxon>Orthoherpesviridae</taxon>
        <taxon>Gammaherpesvirinae</taxon>
        <taxon>Rhadinovirus</taxon>
        <taxon>Rhadinovirus saimiriinegamma2</taxon>
    </lineage>
</organism>
<feature type="region of interest" description="Disordered" evidence="1">
    <location>
        <begin position="103"/>
        <end position="137"/>
    </location>
</feature>
<keyword evidence="2" id="KW-0472">Membrane</keyword>
<dbReference type="EMBL" id="AJ410482">
    <property type="protein sequence ID" value="CAC84998.1"/>
    <property type="molecule type" value="Genomic_DNA"/>
</dbReference>
<dbReference type="EMBL" id="AJ410483">
    <property type="protein sequence ID" value="CAC85004.1"/>
    <property type="molecule type" value="Genomic_DNA"/>
</dbReference>